<dbReference type="AlphaFoldDB" id="A0A1H6SYF4"/>
<evidence type="ECO:0000256" key="3">
    <source>
        <dbReference type="ARBA" id="ARBA00023163"/>
    </source>
</evidence>
<dbReference type="SUPFAM" id="SSF53697">
    <property type="entry name" value="SIS domain"/>
    <property type="match status" value="1"/>
</dbReference>
<dbReference type="PANTHER" id="PTHR30514">
    <property type="entry name" value="GLUCOKINASE"/>
    <property type="match status" value="1"/>
</dbReference>
<dbReference type="InterPro" id="IPR036388">
    <property type="entry name" value="WH-like_DNA-bd_sf"/>
</dbReference>
<dbReference type="PROSITE" id="PS51071">
    <property type="entry name" value="HTH_RPIR"/>
    <property type="match status" value="1"/>
</dbReference>
<dbReference type="InterPro" id="IPR001347">
    <property type="entry name" value="SIS_dom"/>
</dbReference>
<gene>
    <name evidence="6" type="ORF">SAMN04488113_11343</name>
</gene>
<keyword evidence="7" id="KW-1185">Reference proteome</keyword>
<dbReference type="Pfam" id="PF01418">
    <property type="entry name" value="HTH_6"/>
    <property type="match status" value="1"/>
</dbReference>
<dbReference type="Pfam" id="PF01380">
    <property type="entry name" value="SIS"/>
    <property type="match status" value="1"/>
</dbReference>
<feature type="domain" description="SIS" evidence="5">
    <location>
        <begin position="106"/>
        <end position="239"/>
    </location>
</feature>
<dbReference type="SUPFAM" id="SSF46689">
    <property type="entry name" value="Homeodomain-like"/>
    <property type="match status" value="1"/>
</dbReference>
<dbReference type="STRING" id="1130080.SAMN04488113_11343"/>
<dbReference type="Proteomes" id="UP000198564">
    <property type="component" value="Unassembled WGS sequence"/>
</dbReference>
<dbReference type="InterPro" id="IPR000281">
    <property type="entry name" value="HTH_RpiR"/>
</dbReference>
<dbReference type="Gene3D" id="3.40.50.10490">
    <property type="entry name" value="Glucose-6-phosphate isomerase like protein, domain 1"/>
    <property type="match status" value="1"/>
</dbReference>
<evidence type="ECO:0000256" key="2">
    <source>
        <dbReference type="ARBA" id="ARBA00023125"/>
    </source>
</evidence>
<dbReference type="OrthoDB" id="1648815at2"/>
<dbReference type="EMBL" id="FNYW01000013">
    <property type="protein sequence ID" value="SEI71956.1"/>
    <property type="molecule type" value="Genomic_DNA"/>
</dbReference>
<dbReference type="PANTHER" id="PTHR30514:SF21">
    <property type="entry name" value="RPIR-FAMILY TRANSCRIPTIONAL REGULATOR"/>
    <property type="match status" value="1"/>
</dbReference>
<accession>A0A1H6SYF4</accession>
<sequence>MYRVIHQLKERNFDREVTRSEKSVLDYLEEHFQMIPNETVVKIAQQSYTSQATINRASKLLGVDGFSDLKYAIKEDIENMKSTSTKHILNTDYILSKINFQSSDDLVKYIYSKRHHLLLFGLGASHISAQYMARQLLYLGIPAIVISESQMLKKFKDYSLVLLSSSGETQRCLQVAHDAKKTNIPVLSITKKDSSIMKESLITFHHDVAVDKMEGISREQQIHMILMVNEVINQLKKIM</sequence>
<dbReference type="InterPro" id="IPR035472">
    <property type="entry name" value="RpiR-like_SIS"/>
</dbReference>
<dbReference type="InterPro" id="IPR047640">
    <property type="entry name" value="RpiR-like"/>
</dbReference>
<dbReference type="RefSeq" id="WP_091634206.1">
    <property type="nucleotide sequence ID" value="NZ_FNYW01000013.1"/>
</dbReference>
<dbReference type="Gene3D" id="1.10.10.10">
    <property type="entry name" value="Winged helix-like DNA-binding domain superfamily/Winged helix DNA-binding domain"/>
    <property type="match status" value="1"/>
</dbReference>
<evidence type="ECO:0000313" key="6">
    <source>
        <dbReference type="EMBL" id="SEI71956.1"/>
    </source>
</evidence>
<dbReference type="InterPro" id="IPR009057">
    <property type="entry name" value="Homeodomain-like_sf"/>
</dbReference>
<dbReference type="InterPro" id="IPR046348">
    <property type="entry name" value="SIS_dom_sf"/>
</dbReference>
<evidence type="ECO:0000313" key="7">
    <source>
        <dbReference type="Proteomes" id="UP000198564"/>
    </source>
</evidence>
<dbReference type="PROSITE" id="PS51464">
    <property type="entry name" value="SIS"/>
    <property type="match status" value="1"/>
</dbReference>
<evidence type="ECO:0000259" key="5">
    <source>
        <dbReference type="PROSITE" id="PS51464"/>
    </source>
</evidence>
<dbReference type="GO" id="GO:0003700">
    <property type="term" value="F:DNA-binding transcription factor activity"/>
    <property type="evidence" value="ECO:0007669"/>
    <property type="project" value="InterPro"/>
</dbReference>
<proteinExistence type="predicted"/>
<dbReference type="CDD" id="cd05013">
    <property type="entry name" value="SIS_RpiR"/>
    <property type="match status" value="1"/>
</dbReference>
<evidence type="ECO:0000256" key="1">
    <source>
        <dbReference type="ARBA" id="ARBA00023015"/>
    </source>
</evidence>
<dbReference type="GO" id="GO:1901135">
    <property type="term" value="P:carbohydrate derivative metabolic process"/>
    <property type="evidence" value="ECO:0007669"/>
    <property type="project" value="InterPro"/>
</dbReference>
<dbReference type="GO" id="GO:0003677">
    <property type="term" value="F:DNA binding"/>
    <property type="evidence" value="ECO:0007669"/>
    <property type="project" value="UniProtKB-KW"/>
</dbReference>
<protein>
    <submittedName>
        <fullName evidence="6">Transcriptional regulator, RpiR family</fullName>
    </submittedName>
</protein>
<evidence type="ECO:0000259" key="4">
    <source>
        <dbReference type="PROSITE" id="PS51071"/>
    </source>
</evidence>
<name>A0A1H6SYF4_9LACT</name>
<dbReference type="GO" id="GO:0097367">
    <property type="term" value="F:carbohydrate derivative binding"/>
    <property type="evidence" value="ECO:0007669"/>
    <property type="project" value="InterPro"/>
</dbReference>
<keyword evidence="2" id="KW-0238">DNA-binding</keyword>
<keyword evidence="1" id="KW-0805">Transcription regulation</keyword>
<keyword evidence="3" id="KW-0804">Transcription</keyword>
<organism evidence="6 7">
    <name type="scientific">Alkalibacterium gilvum</name>
    <dbReference type="NCBI Taxonomy" id="1130080"/>
    <lineage>
        <taxon>Bacteria</taxon>
        <taxon>Bacillati</taxon>
        <taxon>Bacillota</taxon>
        <taxon>Bacilli</taxon>
        <taxon>Lactobacillales</taxon>
        <taxon>Carnobacteriaceae</taxon>
        <taxon>Alkalibacterium</taxon>
    </lineage>
</organism>
<reference evidence="7" key="1">
    <citation type="submission" date="2016-10" db="EMBL/GenBank/DDBJ databases">
        <authorList>
            <person name="Varghese N."/>
            <person name="Submissions S."/>
        </authorList>
    </citation>
    <scope>NUCLEOTIDE SEQUENCE [LARGE SCALE GENOMIC DNA]</scope>
    <source>
        <strain evidence="7">DSM 25751</strain>
    </source>
</reference>
<feature type="domain" description="HTH rpiR-type" evidence="4">
    <location>
        <begin position="4"/>
        <end position="80"/>
    </location>
</feature>